<dbReference type="PANTHER" id="PTHR46708:SF1">
    <property type="entry name" value="TENASCIN"/>
    <property type="match status" value="1"/>
</dbReference>
<name>A0A8T3E6C6_9TELE</name>
<feature type="compositionally biased region" description="Basic and acidic residues" evidence="6">
    <location>
        <begin position="364"/>
        <end position="377"/>
    </location>
</feature>
<evidence type="ECO:0000256" key="4">
    <source>
        <dbReference type="ARBA" id="ARBA00022729"/>
    </source>
</evidence>
<dbReference type="SUPFAM" id="SSF49265">
    <property type="entry name" value="Fibronectin type III"/>
    <property type="match status" value="5"/>
</dbReference>
<dbReference type="InterPro" id="IPR003961">
    <property type="entry name" value="FN3_dom"/>
</dbReference>
<dbReference type="InterPro" id="IPR036116">
    <property type="entry name" value="FN3_sf"/>
</dbReference>
<dbReference type="PROSITE" id="PS51406">
    <property type="entry name" value="FIBRINOGEN_C_2"/>
    <property type="match status" value="1"/>
</dbReference>
<feature type="compositionally biased region" description="Basic and acidic residues" evidence="6">
    <location>
        <begin position="269"/>
        <end position="278"/>
    </location>
</feature>
<dbReference type="InterPro" id="IPR014716">
    <property type="entry name" value="Fibrinogen_a/b/g_C_1"/>
</dbReference>
<feature type="compositionally biased region" description="Pro residues" evidence="6">
    <location>
        <begin position="678"/>
        <end position="687"/>
    </location>
</feature>
<feature type="compositionally biased region" description="Low complexity" evidence="6">
    <location>
        <begin position="668"/>
        <end position="677"/>
    </location>
</feature>
<feature type="domain" description="Fibronectin type-III" evidence="7">
    <location>
        <begin position="95"/>
        <end position="192"/>
    </location>
</feature>
<dbReference type="Gene3D" id="3.90.215.10">
    <property type="entry name" value="Gamma Fibrinogen, chain A, domain 1"/>
    <property type="match status" value="1"/>
</dbReference>
<dbReference type="Gene3D" id="2.60.40.10">
    <property type="entry name" value="Immunoglobulins"/>
    <property type="match status" value="6"/>
</dbReference>
<protein>
    <submittedName>
        <fullName evidence="9">Uncharacterized protein</fullName>
    </submittedName>
</protein>
<dbReference type="Pfam" id="PF00041">
    <property type="entry name" value="fn3"/>
    <property type="match status" value="4"/>
</dbReference>
<feature type="compositionally biased region" description="Basic and acidic residues" evidence="6">
    <location>
        <begin position="657"/>
        <end position="667"/>
    </location>
</feature>
<feature type="compositionally biased region" description="Polar residues" evidence="6">
    <location>
        <begin position="472"/>
        <end position="485"/>
    </location>
</feature>
<evidence type="ECO:0000256" key="5">
    <source>
        <dbReference type="ARBA" id="ARBA00022737"/>
    </source>
</evidence>
<feature type="compositionally biased region" description="Basic and acidic residues" evidence="6">
    <location>
        <begin position="541"/>
        <end position="555"/>
    </location>
</feature>
<feature type="compositionally biased region" description="Gly residues" evidence="6">
    <location>
        <begin position="1359"/>
        <end position="1369"/>
    </location>
</feature>
<dbReference type="Pfam" id="PF00147">
    <property type="entry name" value="Fibrinogen_C"/>
    <property type="match status" value="1"/>
</dbReference>
<feature type="compositionally biased region" description="Basic and acidic residues" evidence="6">
    <location>
        <begin position="135"/>
        <end position="148"/>
    </location>
</feature>
<dbReference type="PROSITE" id="PS50853">
    <property type="entry name" value="FN3"/>
    <property type="match status" value="4"/>
</dbReference>
<feature type="compositionally biased region" description="Basic residues" evidence="6">
    <location>
        <begin position="417"/>
        <end position="427"/>
    </location>
</feature>
<keyword evidence="3" id="KW-0245">EGF-like domain</keyword>
<feature type="domain" description="Fibrinogen C-terminal" evidence="8">
    <location>
        <begin position="1208"/>
        <end position="1344"/>
    </location>
</feature>
<feature type="domain" description="Fibronectin type-III" evidence="7">
    <location>
        <begin position="940"/>
        <end position="1029"/>
    </location>
</feature>
<dbReference type="GO" id="GO:0005615">
    <property type="term" value="C:extracellular space"/>
    <property type="evidence" value="ECO:0007669"/>
    <property type="project" value="TreeGrafter"/>
</dbReference>
<keyword evidence="10" id="KW-1185">Reference proteome</keyword>
<dbReference type="GO" id="GO:0030155">
    <property type="term" value="P:regulation of cell adhesion"/>
    <property type="evidence" value="ECO:0007669"/>
    <property type="project" value="TreeGrafter"/>
</dbReference>
<proteinExistence type="predicted"/>
<dbReference type="SMART" id="SM00060">
    <property type="entry name" value="FN3"/>
    <property type="match status" value="5"/>
</dbReference>
<dbReference type="GO" id="GO:0031175">
    <property type="term" value="P:neuron projection development"/>
    <property type="evidence" value="ECO:0007669"/>
    <property type="project" value="TreeGrafter"/>
</dbReference>
<evidence type="ECO:0000259" key="7">
    <source>
        <dbReference type="PROSITE" id="PS50853"/>
    </source>
</evidence>
<feature type="compositionally biased region" description="Basic and acidic residues" evidence="6">
    <location>
        <begin position="841"/>
        <end position="860"/>
    </location>
</feature>
<evidence type="ECO:0000256" key="2">
    <source>
        <dbReference type="ARBA" id="ARBA00022530"/>
    </source>
</evidence>
<reference evidence="9" key="1">
    <citation type="submission" date="2021-01" db="EMBL/GenBank/DDBJ databases">
        <authorList>
            <person name="Zahm M."/>
            <person name="Roques C."/>
            <person name="Cabau C."/>
            <person name="Klopp C."/>
            <person name="Donnadieu C."/>
            <person name="Jouanno E."/>
            <person name="Lampietro C."/>
            <person name="Louis A."/>
            <person name="Herpin A."/>
            <person name="Echchiki A."/>
            <person name="Berthelot C."/>
            <person name="Parey E."/>
            <person name="Roest-Crollius H."/>
            <person name="Braasch I."/>
            <person name="Postlethwait J."/>
            <person name="Bobe J."/>
            <person name="Montfort J."/>
            <person name="Bouchez O."/>
            <person name="Begum T."/>
            <person name="Mejri S."/>
            <person name="Adams A."/>
            <person name="Chen W.-J."/>
            <person name="Guiguen Y."/>
        </authorList>
    </citation>
    <scope>NUCLEOTIDE SEQUENCE</scope>
    <source>
        <tissue evidence="9">Blood</tissue>
    </source>
</reference>
<dbReference type="InterPro" id="IPR002181">
    <property type="entry name" value="Fibrinogen_a/b/g_C_dom"/>
</dbReference>
<feature type="region of interest" description="Disordered" evidence="6">
    <location>
        <begin position="127"/>
        <end position="148"/>
    </location>
</feature>
<gene>
    <name evidence="9" type="ORF">AGOR_G00044250</name>
</gene>
<feature type="region of interest" description="Disordered" evidence="6">
    <location>
        <begin position="1342"/>
        <end position="1369"/>
    </location>
</feature>
<evidence type="ECO:0000259" key="8">
    <source>
        <dbReference type="PROSITE" id="PS51406"/>
    </source>
</evidence>
<feature type="compositionally biased region" description="Basic and acidic residues" evidence="6">
    <location>
        <begin position="1346"/>
        <end position="1358"/>
    </location>
</feature>
<dbReference type="EMBL" id="JAERUA010000003">
    <property type="protein sequence ID" value="KAI1902388.1"/>
    <property type="molecule type" value="Genomic_DNA"/>
</dbReference>
<feature type="domain" description="Fibronectin type-III" evidence="7">
    <location>
        <begin position="1122"/>
        <end position="1211"/>
    </location>
</feature>
<evidence type="ECO:0000313" key="9">
    <source>
        <dbReference type="EMBL" id="KAI1902388.1"/>
    </source>
</evidence>
<accession>A0A8T3E6C6</accession>
<dbReference type="CDD" id="cd00063">
    <property type="entry name" value="FN3"/>
    <property type="match status" value="4"/>
</dbReference>
<dbReference type="PANTHER" id="PTHR46708">
    <property type="entry name" value="TENASCIN"/>
    <property type="match status" value="1"/>
</dbReference>
<keyword evidence="2" id="KW-0964">Secreted</keyword>
<evidence type="ECO:0000256" key="1">
    <source>
        <dbReference type="ARBA" id="ARBA00004498"/>
    </source>
</evidence>
<keyword evidence="2" id="KW-0272">Extracellular matrix</keyword>
<keyword evidence="5" id="KW-0677">Repeat</keyword>
<feature type="compositionally biased region" description="Polar residues" evidence="6">
    <location>
        <begin position="496"/>
        <end position="514"/>
    </location>
</feature>
<dbReference type="SMART" id="SM00186">
    <property type="entry name" value="FBG"/>
    <property type="match status" value="1"/>
</dbReference>
<feature type="domain" description="Fibronectin type-III" evidence="7">
    <location>
        <begin position="1030"/>
        <end position="1117"/>
    </location>
</feature>
<feature type="region of interest" description="Disordered" evidence="6">
    <location>
        <begin position="235"/>
        <end position="716"/>
    </location>
</feature>
<dbReference type="InterPro" id="IPR036056">
    <property type="entry name" value="Fibrinogen-like_C"/>
</dbReference>
<feature type="region of interest" description="Disordered" evidence="6">
    <location>
        <begin position="841"/>
        <end position="898"/>
    </location>
</feature>
<feature type="compositionally biased region" description="Polar residues" evidence="6">
    <location>
        <begin position="337"/>
        <end position="348"/>
    </location>
</feature>
<evidence type="ECO:0000313" key="10">
    <source>
        <dbReference type="Proteomes" id="UP000829720"/>
    </source>
</evidence>
<dbReference type="InterPro" id="IPR050991">
    <property type="entry name" value="ECM_Regulatory_Proteins"/>
</dbReference>
<feature type="compositionally biased region" description="Basic and acidic residues" evidence="6">
    <location>
        <begin position="439"/>
        <end position="457"/>
    </location>
</feature>
<comment type="subcellular location">
    <subcellularLocation>
        <location evidence="1">Secreted</location>
        <location evidence="1">Extracellular space</location>
        <location evidence="1">Extracellular matrix</location>
    </subcellularLocation>
</comment>
<organism evidence="9 10">
    <name type="scientific">Albula goreensis</name>
    <dbReference type="NCBI Taxonomy" id="1534307"/>
    <lineage>
        <taxon>Eukaryota</taxon>
        <taxon>Metazoa</taxon>
        <taxon>Chordata</taxon>
        <taxon>Craniata</taxon>
        <taxon>Vertebrata</taxon>
        <taxon>Euteleostomi</taxon>
        <taxon>Actinopterygii</taxon>
        <taxon>Neopterygii</taxon>
        <taxon>Teleostei</taxon>
        <taxon>Albuliformes</taxon>
        <taxon>Albulidae</taxon>
        <taxon>Albula</taxon>
    </lineage>
</organism>
<comment type="caution">
    <text evidence="9">The sequence shown here is derived from an EMBL/GenBank/DDBJ whole genome shotgun (WGS) entry which is preliminary data.</text>
</comment>
<evidence type="ECO:0000256" key="3">
    <source>
        <dbReference type="ARBA" id="ARBA00022536"/>
    </source>
</evidence>
<evidence type="ECO:0000256" key="6">
    <source>
        <dbReference type="SAM" id="MobiDB-lite"/>
    </source>
</evidence>
<dbReference type="Proteomes" id="UP000829720">
    <property type="component" value="Unassembled WGS sequence"/>
</dbReference>
<sequence>MTDPLKVINTEDLEKWFQPWQESWNEHVYVQEGSVSEGFNDKEGDKITSTVEGRLTSYTQTGLASGQEYTVTIRGQKDGKMGGETTTEFTTLISGPKNLSVVKTTTTSAVVQWEPALGDIDRYRLTISPNQSEGGDARGSREMTLTPERDSAQITGLEAGRLYDITLVAEKGRSQSLSITVQVIPGKATRSDTTGTMETVTIETVTQATTTENAKKQGKPVGKLKPERAVFYKEGNTGGRKVLRVQGSEGDVDTNRTKVGPDMRTAPKKPQDKNKDGVGRPLVPPKKPKVVGPARFNGTRLVPGGKKPGQVWNKKPGTKLPVNGPNKKKPLRVGPKLSNTTSSQSGIESQPAKGTTGPGAGVSHAEDGPHKRPKDPTEPVEQGPENPADPTKGTETLGGAGEDVPEHPATGNGTHANGKKCVKKVKVGYKGVNGTIWVSEKEPESKKAHHGELREGGEPGSTGGPERDGDITISTGTAGSDTMPTRDSADHKPQGKQVTDGTAQGHSLSPSVQSRPRPEHPPTRPDQRMPPSPPLLPSSRQPKEDSITSRPDQTDPHLVSAISLAPPTSLPSLDPDGQPGSRPWRHSGSPGPEDKRASQGTVSIATKASEDFKTPDSGSLEVGDKEGSTKTVSTATVTEPVDIRGSVDKVTTSGEDEEKREGRKEGTEVTTEGQGTPKTPPPGPRNPPFHRRLQNRTRPNLGSPQHPPRVPYRGLGPLRVTNRTIGSRKIPQGGYNNGKTWGYAKVSHDGTSTQAGLNTLNMLDLGAPEPTSPSNTGKIVIDPSVDVNRDERGDIPRSVPSTGPDISSVGVQNVSSSGFILIWEVPQGFYRNFQVTCRETGGDGGRRGEDDENNKEKKNGVEGSEAGVGSGRDQSRDGDGAATRPHGKTPKFSYKLPGSARSLPFQDLPPQTRYSVVLYGLGPGLKSKIERLNVTTGPEPPSDLSFSNVTDSSLMVSWTKPKRPVSGFKVTYTHTRDGEPVSVAVDSQKSKIPLSQLTPGSSYEVNVISLQGLDESDPVKDFVSTLPDPPTDLRAINITDTKALLLWRPALATVDRYIIVYGPKKGSDMTITVSGNAAEQQLKGLQGSTQYTVTISSQLGGQQSTGTSTAFTTAGIERGGEGPRELKANNITPRSAVLSWKPPSAAVTGYKLTYQTAGEEMREVTLAPGVAQYKLTRLVPMSKYTVRLQGERRGQYTAAITTDFTTGTLRFPFPSDCSQELLNGVRESGEAEIYPAGKQGKPVPVYCDMETAGGGWTVFQRRMDGGISFFRRWREYSSGFGNLSGEFWLGNDLLHNLTSMVPMVMRVDLRAGAESAYAQYSSFTVGSQKRHYVMRVSGFSGTAGKGRGEAGRGDRDGRGTGMGGGGAQV</sequence>
<keyword evidence="4" id="KW-0732">Signal</keyword>
<dbReference type="SUPFAM" id="SSF56496">
    <property type="entry name" value="Fibrinogen C-terminal domain-like"/>
    <property type="match status" value="1"/>
</dbReference>
<dbReference type="InterPro" id="IPR013783">
    <property type="entry name" value="Ig-like_fold"/>
</dbReference>
<dbReference type="OrthoDB" id="6130531at2759"/>
<feature type="compositionally biased region" description="Basic and acidic residues" evidence="6">
    <location>
        <begin position="516"/>
        <end position="527"/>
    </location>
</feature>
<dbReference type="NCBIfam" id="NF040941">
    <property type="entry name" value="GGGWT_bact"/>
    <property type="match status" value="1"/>
</dbReference>